<dbReference type="Pfam" id="PF01557">
    <property type="entry name" value="FAA_hydrolase"/>
    <property type="match status" value="1"/>
</dbReference>
<comment type="caution">
    <text evidence="4">The sequence shown here is derived from an EMBL/GenBank/DDBJ whole genome shotgun (WGS) entry which is preliminary data.</text>
</comment>
<protein>
    <submittedName>
        <fullName evidence="4">5-carboxymethyl-2-hydroxymuconate isomerase</fullName>
    </submittedName>
</protein>
<dbReference type="GO" id="GO:0019752">
    <property type="term" value="P:carboxylic acid metabolic process"/>
    <property type="evidence" value="ECO:0007669"/>
    <property type="project" value="UniProtKB-ARBA"/>
</dbReference>
<evidence type="ECO:0000313" key="4">
    <source>
        <dbReference type="EMBL" id="PDO10094.1"/>
    </source>
</evidence>
<dbReference type="FunFam" id="3.90.850.10:FF:000002">
    <property type="entry name" value="2-hydroxyhepta-2,4-diene-1,7-dioate isomerase"/>
    <property type="match status" value="1"/>
</dbReference>
<dbReference type="PANTHER" id="PTHR42796:SF4">
    <property type="entry name" value="FUMARYLACETOACETATE HYDROLASE DOMAIN-CONTAINING PROTEIN 2A"/>
    <property type="match status" value="1"/>
</dbReference>
<dbReference type="InterPro" id="IPR051121">
    <property type="entry name" value="FAH"/>
</dbReference>
<organism evidence="4 5">
    <name type="scientific">Candidatus Reconcilbacillus cellulovorans</name>
    <dbReference type="NCBI Taxonomy" id="1906605"/>
    <lineage>
        <taxon>Bacteria</taxon>
        <taxon>Bacillati</taxon>
        <taxon>Bacillota</taxon>
        <taxon>Bacilli</taxon>
        <taxon>Bacillales</taxon>
        <taxon>Paenibacillaceae</taxon>
        <taxon>Candidatus Reconcilbacillus</taxon>
    </lineage>
</organism>
<dbReference type="Proteomes" id="UP000243688">
    <property type="component" value="Unassembled WGS sequence"/>
</dbReference>
<dbReference type="SUPFAM" id="SSF56529">
    <property type="entry name" value="FAH"/>
    <property type="match status" value="1"/>
</dbReference>
<dbReference type="InterPro" id="IPR011234">
    <property type="entry name" value="Fumarylacetoacetase-like_C"/>
</dbReference>
<keyword evidence="2" id="KW-0479">Metal-binding</keyword>
<feature type="domain" description="Fumarylacetoacetase-like C-terminal" evidence="3">
    <location>
        <begin position="93"/>
        <end position="300"/>
    </location>
</feature>
<evidence type="ECO:0000256" key="1">
    <source>
        <dbReference type="ARBA" id="ARBA00010211"/>
    </source>
</evidence>
<proteinExistence type="inferred from homology"/>
<dbReference type="InterPro" id="IPR036663">
    <property type="entry name" value="Fumarylacetoacetase_C_sf"/>
</dbReference>
<dbReference type="GO" id="GO:0016853">
    <property type="term" value="F:isomerase activity"/>
    <property type="evidence" value="ECO:0007669"/>
    <property type="project" value="UniProtKB-KW"/>
</dbReference>
<dbReference type="PANTHER" id="PTHR42796">
    <property type="entry name" value="FUMARYLACETOACETATE HYDROLASE DOMAIN-CONTAINING PROTEIN 2A-RELATED"/>
    <property type="match status" value="1"/>
</dbReference>
<keyword evidence="4" id="KW-0413">Isomerase</keyword>
<dbReference type="AlphaFoldDB" id="A0A2A6DZA6"/>
<dbReference type="GO" id="GO:0046872">
    <property type="term" value="F:metal ion binding"/>
    <property type="evidence" value="ECO:0007669"/>
    <property type="project" value="UniProtKB-KW"/>
</dbReference>
<evidence type="ECO:0000313" key="5">
    <source>
        <dbReference type="Proteomes" id="UP000243688"/>
    </source>
</evidence>
<dbReference type="Gene3D" id="3.90.850.10">
    <property type="entry name" value="Fumarylacetoacetase-like, C-terminal domain"/>
    <property type="match status" value="1"/>
</dbReference>
<dbReference type="EMBL" id="MOXJ01000020">
    <property type="protein sequence ID" value="PDO10094.1"/>
    <property type="molecule type" value="Genomic_DNA"/>
</dbReference>
<reference evidence="4 5" key="1">
    <citation type="submission" date="2016-12" db="EMBL/GenBank/DDBJ databases">
        <title>Candidatus Reconcilibacillus cellulovorans genome.</title>
        <authorList>
            <person name="Kolinko S."/>
            <person name="Wu Y.-W."/>
            <person name="Tachea F."/>
            <person name="Denzel E."/>
            <person name="Hiras J."/>
            <person name="Baecker N."/>
            <person name="Chan L.J."/>
            <person name="Eichorst S.A."/>
            <person name="Frey D."/>
            <person name="Adams P.D."/>
            <person name="Pray T."/>
            <person name="Tanjore D."/>
            <person name="Petzold C.J."/>
            <person name="Gladden J.M."/>
            <person name="Simmons B.A."/>
            <person name="Singer S.W."/>
        </authorList>
    </citation>
    <scope>NUCLEOTIDE SEQUENCE [LARGE SCALE GENOMIC DNA]</scope>
    <source>
        <strain evidence="4">JTherm</strain>
    </source>
</reference>
<sequence>MKLATIARNGQHRLGVWTEAGIVDVAAALQHRRDRRGEDVPTDVMALIAAGTGGLDALRSFLDDLARLDNEGAPWLIAEQDAVFGPCVPRPQKIVCVGLNYRKHAEETGAAIPEVPVLFSKFPNALAGHRNDIELPETSEKVDYEAELAVVIGRRARNVAKERALKYVFGYCPANDLSARDLQLRTSQWLLGKSLDGFAPIGPYLVTADEVGDPNRLGIRCRVNGELRQNSNTADMIFKCDELISYISRHMTLEPGDVVLTGTPEGVVLGLPPERQIYLRPGDVVEIEIEKLGTLQNRLVAPRRRE</sequence>
<accession>A0A2A6DZA6</accession>
<comment type="similarity">
    <text evidence="1">Belongs to the FAH family.</text>
</comment>
<gene>
    <name evidence="4" type="ORF">BLM47_08950</name>
</gene>
<name>A0A2A6DZA6_9BACL</name>
<evidence type="ECO:0000259" key="3">
    <source>
        <dbReference type="Pfam" id="PF01557"/>
    </source>
</evidence>
<evidence type="ECO:0000256" key="2">
    <source>
        <dbReference type="ARBA" id="ARBA00022723"/>
    </source>
</evidence>